<dbReference type="EMBL" id="CP032416">
    <property type="protein sequence ID" value="AYD40447.1"/>
    <property type="molecule type" value="Genomic_DNA"/>
</dbReference>
<evidence type="ECO:0000256" key="1">
    <source>
        <dbReference type="ARBA" id="ARBA00004842"/>
    </source>
</evidence>
<dbReference type="CDD" id="cd00464">
    <property type="entry name" value="SK"/>
    <property type="match status" value="1"/>
</dbReference>
<comment type="subcellular location">
    <subcellularLocation>
        <location evidence="11">Cytoplasm</location>
    </subcellularLocation>
</comment>
<keyword evidence="11" id="KW-0963">Cytoplasm</keyword>
<dbReference type="InterPro" id="IPR031322">
    <property type="entry name" value="Shikimate/glucono_kinase"/>
</dbReference>
<sequence>MKNLSGKNLVLIGMPGCGKTVIGEMLSKILSRKFVDIDEYIEKTVNKTISQIFKNGEQCFRDIETKVVSEISRREKLVISTGGGVIKNLDNIKNLSQNGIIIFIDRPVDNIAADVDIQKRPLLKDGAEKLYELFEKRYELYKKYCDFKIDNDTTPEGTVQKILQLFSN</sequence>
<evidence type="ECO:0000313" key="12">
    <source>
        <dbReference type="EMBL" id="AYD40447.1"/>
    </source>
</evidence>
<evidence type="ECO:0000256" key="3">
    <source>
        <dbReference type="ARBA" id="ARBA00012154"/>
    </source>
</evidence>
<feature type="binding site" evidence="11">
    <location>
        <position position="120"/>
    </location>
    <ligand>
        <name>ATP</name>
        <dbReference type="ChEBI" id="CHEBI:30616"/>
    </ligand>
</feature>
<evidence type="ECO:0000256" key="9">
    <source>
        <dbReference type="ARBA" id="ARBA00023141"/>
    </source>
</evidence>
<dbReference type="SUPFAM" id="SSF52540">
    <property type="entry name" value="P-loop containing nucleoside triphosphate hydrolases"/>
    <property type="match status" value="1"/>
</dbReference>
<dbReference type="PANTHER" id="PTHR21087:SF16">
    <property type="entry name" value="SHIKIMATE KINASE 1, CHLOROPLASTIC"/>
    <property type="match status" value="1"/>
</dbReference>
<dbReference type="AlphaFoldDB" id="A0A386H404"/>
<feature type="binding site" evidence="11">
    <location>
        <position position="83"/>
    </location>
    <ligand>
        <name>substrate</name>
    </ligand>
</feature>
<dbReference type="UniPathway" id="UPA00053">
    <property type="reaction ID" value="UER00088"/>
</dbReference>
<keyword evidence="8 11" id="KW-0067">ATP-binding</keyword>
<keyword evidence="6 11" id="KW-0547">Nucleotide-binding</keyword>
<organism evidence="12 13">
    <name type="scientific">Clostridium fermenticellae</name>
    <dbReference type="NCBI Taxonomy" id="2068654"/>
    <lineage>
        <taxon>Bacteria</taxon>
        <taxon>Bacillati</taxon>
        <taxon>Bacillota</taxon>
        <taxon>Clostridia</taxon>
        <taxon>Eubacteriales</taxon>
        <taxon>Clostridiaceae</taxon>
        <taxon>Clostridium</taxon>
    </lineage>
</organism>
<comment type="cofactor">
    <cofactor evidence="11">
        <name>Mg(2+)</name>
        <dbReference type="ChEBI" id="CHEBI:18420"/>
    </cofactor>
    <text evidence="11">Binds 1 Mg(2+) ion per subunit.</text>
</comment>
<dbReference type="GO" id="GO:0004765">
    <property type="term" value="F:shikimate kinase activity"/>
    <property type="evidence" value="ECO:0007669"/>
    <property type="project" value="UniProtKB-UniRule"/>
</dbReference>
<name>A0A386H404_9CLOT</name>
<evidence type="ECO:0000256" key="11">
    <source>
        <dbReference type="HAMAP-Rule" id="MF_00109"/>
    </source>
</evidence>
<proteinExistence type="inferred from homology"/>
<comment type="pathway">
    <text evidence="1 11">Metabolic intermediate biosynthesis; chorismate biosynthesis; chorismate from D-erythrose 4-phosphate and phosphoenolpyruvate: step 5/7.</text>
</comment>
<accession>A0A386H404</accession>
<evidence type="ECO:0000256" key="2">
    <source>
        <dbReference type="ARBA" id="ARBA00006997"/>
    </source>
</evidence>
<dbReference type="EC" id="2.7.1.71" evidence="3 11"/>
<dbReference type="Proteomes" id="UP000266301">
    <property type="component" value="Chromosome"/>
</dbReference>
<feature type="binding site" evidence="11">
    <location>
        <position position="137"/>
    </location>
    <ligand>
        <name>substrate</name>
    </ligand>
</feature>
<protein>
    <recommendedName>
        <fullName evidence="3 11">Shikimate kinase</fullName>
        <shortName evidence="11">SK</shortName>
        <ecNumber evidence="3 11">2.7.1.71</ecNumber>
    </recommendedName>
</protein>
<dbReference type="Pfam" id="PF01202">
    <property type="entry name" value="SKI"/>
    <property type="match status" value="1"/>
</dbReference>
<reference evidence="12 13" key="1">
    <citation type="journal article" date="2019" name="Int. J. Syst. Evol. Microbiol.">
        <title>Clostridium fermenticellae sp. nov., isolated from the mud in a fermentation cellar for the production of the Chinese liquor, baijiu.</title>
        <authorList>
            <person name="Xu P.X."/>
            <person name="Chai L.J."/>
            <person name="Qiu T."/>
            <person name="Zhang X.J."/>
            <person name="Lu Z.M."/>
            <person name="Xiao C."/>
            <person name="Wang S.T."/>
            <person name="Shen C.H."/>
            <person name="Shi J.S."/>
            <person name="Xu Z.H."/>
        </authorList>
    </citation>
    <scope>NUCLEOTIDE SEQUENCE [LARGE SCALE GENOMIC DNA]</scope>
    <source>
        <strain evidence="12 13">JN500901</strain>
    </source>
</reference>
<comment type="similarity">
    <text evidence="2 11">Belongs to the shikimate kinase family.</text>
</comment>
<keyword evidence="4 11" id="KW-0028">Amino-acid biosynthesis</keyword>
<keyword evidence="11" id="KW-0460">Magnesium</keyword>
<dbReference type="GO" id="GO:0005524">
    <property type="term" value="F:ATP binding"/>
    <property type="evidence" value="ECO:0007669"/>
    <property type="project" value="UniProtKB-UniRule"/>
</dbReference>
<comment type="caution">
    <text evidence="11">Lacks conserved residue(s) required for the propagation of feature annotation.</text>
</comment>
<evidence type="ECO:0000256" key="4">
    <source>
        <dbReference type="ARBA" id="ARBA00022605"/>
    </source>
</evidence>
<dbReference type="GO" id="GO:0005829">
    <property type="term" value="C:cytosol"/>
    <property type="evidence" value="ECO:0007669"/>
    <property type="project" value="TreeGrafter"/>
</dbReference>
<keyword evidence="5 11" id="KW-0808">Transferase</keyword>
<feature type="binding site" evidence="11">
    <location>
        <position position="61"/>
    </location>
    <ligand>
        <name>substrate</name>
    </ligand>
</feature>
<dbReference type="OrthoDB" id="9800332at2"/>
<dbReference type="Gene3D" id="3.40.50.300">
    <property type="entry name" value="P-loop containing nucleotide triphosphate hydrolases"/>
    <property type="match status" value="1"/>
</dbReference>
<comment type="catalytic activity">
    <reaction evidence="10 11">
        <text>shikimate + ATP = 3-phosphoshikimate + ADP + H(+)</text>
        <dbReference type="Rhea" id="RHEA:13121"/>
        <dbReference type="ChEBI" id="CHEBI:15378"/>
        <dbReference type="ChEBI" id="CHEBI:30616"/>
        <dbReference type="ChEBI" id="CHEBI:36208"/>
        <dbReference type="ChEBI" id="CHEBI:145989"/>
        <dbReference type="ChEBI" id="CHEBI:456216"/>
        <dbReference type="EC" id="2.7.1.71"/>
    </reaction>
</comment>
<evidence type="ECO:0000256" key="5">
    <source>
        <dbReference type="ARBA" id="ARBA00022679"/>
    </source>
</evidence>
<dbReference type="InterPro" id="IPR023000">
    <property type="entry name" value="Shikimate_kinase_CS"/>
</dbReference>
<feature type="binding site" evidence="11">
    <location>
        <begin position="16"/>
        <end position="21"/>
    </location>
    <ligand>
        <name>ATP</name>
        <dbReference type="ChEBI" id="CHEBI:30616"/>
    </ligand>
</feature>
<evidence type="ECO:0000256" key="7">
    <source>
        <dbReference type="ARBA" id="ARBA00022777"/>
    </source>
</evidence>
<evidence type="ECO:0000313" key="13">
    <source>
        <dbReference type="Proteomes" id="UP000266301"/>
    </source>
</evidence>
<evidence type="ECO:0000256" key="6">
    <source>
        <dbReference type="ARBA" id="ARBA00022741"/>
    </source>
</evidence>
<evidence type="ECO:0000256" key="10">
    <source>
        <dbReference type="ARBA" id="ARBA00048567"/>
    </source>
</evidence>
<keyword evidence="13" id="KW-1185">Reference proteome</keyword>
<dbReference type="GO" id="GO:0008652">
    <property type="term" value="P:amino acid biosynthetic process"/>
    <property type="evidence" value="ECO:0007669"/>
    <property type="project" value="UniProtKB-KW"/>
</dbReference>
<feature type="binding site" evidence="11">
    <location>
        <position position="38"/>
    </location>
    <ligand>
        <name>substrate</name>
    </ligand>
</feature>
<dbReference type="RefSeq" id="WP_119972200.1">
    <property type="nucleotide sequence ID" value="NZ_CP032416.1"/>
</dbReference>
<dbReference type="GO" id="GO:0000287">
    <property type="term" value="F:magnesium ion binding"/>
    <property type="evidence" value="ECO:0007669"/>
    <property type="project" value="UniProtKB-UniRule"/>
</dbReference>
<dbReference type="PROSITE" id="PS01128">
    <property type="entry name" value="SHIKIMATE_KINASE"/>
    <property type="match status" value="1"/>
</dbReference>
<feature type="binding site" evidence="11">
    <location>
        <position position="20"/>
    </location>
    <ligand>
        <name>Mg(2+)</name>
        <dbReference type="ChEBI" id="CHEBI:18420"/>
    </ligand>
</feature>
<dbReference type="InterPro" id="IPR000623">
    <property type="entry name" value="Shikimate_kinase/TSH1"/>
</dbReference>
<comment type="subunit">
    <text evidence="11">Monomer.</text>
</comment>
<keyword evidence="7 11" id="KW-0418">Kinase</keyword>
<gene>
    <name evidence="11" type="primary">aroK</name>
    <name evidence="12" type="ORF">D4Z93_07885</name>
</gene>
<dbReference type="GO" id="GO:0009073">
    <property type="term" value="P:aromatic amino acid family biosynthetic process"/>
    <property type="evidence" value="ECO:0007669"/>
    <property type="project" value="UniProtKB-KW"/>
</dbReference>
<keyword evidence="11" id="KW-0479">Metal-binding</keyword>
<dbReference type="PRINTS" id="PR01100">
    <property type="entry name" value="SHIKIMTKNASE"/>
</dbReference>
<dbReference type="GO" id="GO:0009423">
    <property type="term" value="P:chorismate biosynthetic process"/>
    <property type="evidence" value="ECO:0007669"/>
    <property type="project" value="UniProtKB-UniRule"/>
</dbReference>
<dbReference type="PANTHER" id="PTHR21087">
    <property type="entry name" value="SHIKIMATE KINASE"/>
    <property type="match status" value="1"/>
</dbReference>
<comment type="function">
    <text evidence="11">Catalyzes the specific phosphorylation of the 3-hydroxyl group of shikimic acid using ATP as a cosubstrate.</text>
</comment>
<dbReference type="HAMAP" id="MF_00109">
    <property type="entry name" value="Shikimate_kinase"/>
    <property type="match status" value="1"/>
</dbReference>
<dbReference type="InterPro" id="IPR027417">
    <property type="entry name" value="P-loop_NTPase"/>
</dbReference>
<evidence type="ECO:0000256" key="8">
    <source>
        <dbReference type="ARBA" id="ARBA00022840"/>
    </source>
</evidence>
<keyword evidence="9 11" id="KW-0057">Aromatic amino acid biosynthesis</keyword>
<dbReference type="KEGG" id="cfer:D4Z93_07885"/>